<organism evidence="1 2">
    <name type="scientific">Clohesyomyces aquaticus</name>
    <dbReference type="NCBI Taxonomy" id="1231657"/>
    <lineage>
        <taxon>Eukaryota</taxon>
        <taxon>Fungi</taxon>
        <taxon>Dikarya</taxon>
        <taxon>Ascomycota</taxon>
        <taxon>Pezizomycotina</taxon>
        <taxon>Dothideomycetes</taxon>
        <taxon>Pleosporomycetidae</taxon>
        <taxon>Pleosporales</taxon>
        <taxon>Lindgomycetaceae</taxon>
        <taxon>Clohesyomyces</taxon>
    </lineage>
</organism>
<dbReference type="Proteomes" id="UP000193144">
    <property type="component" value="Unassembled WGS sequence"/>
</dbReference>
<sequence>MNPSQGKLVSLPTELLDMIINEVQDLKKDLQNFSPQRRRPKNLVRPFLYNHHDLRIEDPYLFPRTLVEEPPISEEGKPSSKKLLPALDLIKHTTWVQGKSRKKTFRYSGPGLNPALLLDPFSKYPPGRNYAPGVVYARQRVDPPDEAFFIAIIMLTPNLESLEIIKPTPSVTRSGELRWHELPPFSVPTVSRN</sequence>
<evidence type="ECO:0000313" key="1">
    <source>
        <dbReference type="EMBL" id="ORY07301.1"/>
    </source>
</evidence>
<accession>A0A1Y1ZAK6</accession>
<protein>
    <submittedName>
        <fullName evidence="1">Uncharacterized protein</fullName>
    </submittedName>
</protein>
<reference evidence="1 2" key="1">
    <citation type="submission" date="2016-07" db="EMBL/GenBank/DDBJ databases">
        <title>Pervasive Adenine N6-methylation of Active Genes in Fungi.</title>
        <authorList>
            <consortium name="DOE Joint Genome Institute"/>
            <person name="Mondo S.J."/>
            <person name="Dannebaum R.O."/>
            <person name="Kuo R.C."/>
            <person name="Labutti K."/>
            <person name="Haridas S."/>
            <person name="Kuo A."/>
            <person name="Salamov A."/>
            <person name="Ahrendt S.R."/>
            <person name="Lipzen A."/>
            <person name="Sullivan W."/>
            <person name="Andreopoulos W.B."/>
            <person name="Clum A."/>
            <person name="Lindquist E."/>
            <person name="Daum C."/>
            <person name="Ramamoorthy G.K."/>
            <person name="Gryganskyi A."/>
            <person name="Culley D."/>
            <person name="Magnuson J.K."/>
            <person name="James T.Y."/>
            <person name="O'Malley M.A."/>
            <person name="Stajich J.E."/>
            <person name="Spatafora J.W."/>
            <person name="Visel A."/>
            <person name="Grigoriev I.V."/>
        </authorList>
    </citation>
    <scope>NUCLEOTIDE SEQUENCE [LARGE SCALE GENOMIC DNA]</scope>
    <source>
        <strain evidence="1 2">CBS 115471</strain>
    </source>
</reference>
<proteinExistence type="predicted"/>
<dbReference type="EMBL" id="MCFA01000110">
    <property type="protein sequence ID" value="ORY07301.1"/>
    <property type="molecule type" value="Genomic_DNA"/>
</dbReference>
<comment type="caution">
    <text evidence="1">The sequence shown here is derived from an EMBL/GenBank/DDBJ whole genome shotgun (WGS) entry which is preliminary data.</text>
</comment>
<evidence type="ECO:0000313" key="2">
    <source>
        <dbReference type="Proteomes" id="UP000193144"/>
    </source>
</evidence>
<name>A0A1Y1ZAK6_9PLEO</name>
<gene>
    <name evidence="1" type="ORF">BCR34DRAFT_603959</name>
</gene>
<keyword evidence="2" id="KW-1185">Reference proteome</keyword>
<dbReference type="AlphaFoldDB" id="A0A1Y1ZAK6"/>